<keyword evidence="2" id="KW-1185">Reference proteome</keyword>
<evidence type="ECO:0008006" key="3">
    <source>
        <dbReference type="Google" id="ProtNLM"/>
    </source>
</evidence>
<dbReference type="Pfam" id="PF09907">
    <property type="entry name" value="HigB_toxin"/>
    <property type="match status" value="1"/>
</dbReference>
<dbReference type="RefSeq" id="WP_112717205.1">
    <property type="nucleotide sequence ID" value="NZ_LS483250.1"/>
</dbReference>
<dbReference type="AlphaFoldDB" id="A0A330LVR3"/>
<protein>
    <recommendedName>
        <fullName evidence="3">Type II toxin-antitoxin system HigB family toxin</fullName>
    </recommendedName>
</protein>
<name>A0A330LVR3_9GAMM</name>
<dbReference type="GO" id="GO:0004519">
    <property type="term" value="F:endonuclease activity"/>
    <property type="evidence" value="ECO:0007669"/>
    <property type="project" value="InterPro"/>
</dbReference>
<organism evidence="1 2">
    <name type="scientific">Moritella yayanosii</name>
    <dbReference type="NCBI Taxonomy" id="69539"/>
    <lineage>
        <taxon>Bacteria</taxon>
        <taxon>Pseudomonadati</taxon>
        <taxon>Pseudomonadota</taxon>
        <taxon>Gammaproteobacteria</taxon>
        <taxon>Alteromonadales</taxon>
        <taxon>Moritellaceae</taxon>
        <taxon>Moritella</taxon>
    </lineage>
</organism>
<dbReference type="KEGG" id="mya:MORIYA_3649"/>
<accession>A0A330LVR3</accession>
<evidence type="ECO:0000313" key="1">
    <source>
        <dbReference type="EMBL" id="SQD80101.1"/>
    </source>
</evidence>
<dbReference type="GO" id="GO:0110001">
    <property type="term" value="C:toxin-antitoxin complex"/>
    <property type="evidence" value="ECO:0007669"/>
    <property type="project" value="InterPro"/>
</dbReference>
<dbReference type="EMBL" id="LS483250">
    <property type="protein sequence ID" value="SQD80101.1"/>
    <property type="molecule type" value="Genomic_DNA"/>
</dbReference>
<dbReference type="Proteomes" id="UP000250163">
    <property type="component" value="Chromosome MORIYA"/>
</dbReference>
<sequence>MRVITITRIKQAMLQYPQWRIGLDLWIATFNQKGLSLASYQDIRNKWKQASGWNTDRVAGARLKNEDNSYGSIYDLYIFDIHGSDCRILSKISKGTIYIRAILSHAEYDKWCNNNIHQGKMKKR</sequence>
<proteinExistence type="predicted"/>
<dbReference type="InterPro" id="IPR018669">
    <property type="entry name" value="Toxin_HigB"/>
</dbReference>
<gene>
    <name evidence="1" type="ORF">MORIYA_3649</name>
</gene>
<evidence type="ECO:0000313" key="2">
    <source>
        <dbReference type="Proteomes" id="UP000250163"/>
    </source>
</evidence>
<dbReference type="GO" id="GO:0003723">
    <property type="term" value="F:RNA binding"/>
    <property type="evidence" value="ECO:0007669"/>
    <property type="project" value="InterPro"/>
</dbReference>
<dbReference type="OrthoDB" id="9799912at2"/>
<reference evidence="2" key="1">
    <citation type="submission" date="2018-05" db="EMBL/GenBank/DDBJ databases">
        <authorList>
            <person name="Cea G.-C."/>
            <person name="William W."/>
        </authorList>
    </citation>
    <scope>NUCLEOTIDE SEQUENCE [LARGE SCALE GENOMIC DNA]</scope>
    <source>
        <strain evidence="2">DB21MT 5</strain>
    </source>
</reference>